<keyword evidence="4 9" id="KW-1133">Transmembrane helix</keyword>
<feature type="domain" description="G-protein coupled receptors family 1 profile" evidence="10">
    <location>
        <begin position="25"/>
        <end position="253"/>
    </location>
</feature>
<keyword evidence="8" id="KW-0807">Transducer</keyword>
<accession>A7S6M9</accession>
<dbReference type="GO" id="GO:0001609">
    <property type="term" value="F:G protein-coupled adenosine receptor activity"/>
    <property type="evidence" value="ECO:0000318"/>
    <property type="project" value="GO_Central"/>
</dbReference>
<keyword evidence="6 9" id="KW-0472">Membrane</keyword>
<feature type="transmembrane region" description="Helical" evidence="9">
    <location>
        <begin position="236"/>
        <end position="255"/>
    </location>
</feature>
<dbReference type="EMBL" id="DS469588">
    <property type="protein sequence ID" value="EDO40645.1"/>
    <property type="molecule type" value="Genomic_DNA"/>
</dbReference>
<dbReference type="InterPro" id="IPR050569">
    <property type="entry name" value="TAAR"/>
</dbReference>
<feature type="transmembrane region" description="Helical" evidence="9">
    <location>
        <begin position="123"/>
        <end position="140"/>
    </location>
</feature>
<dbReference type="PhylomeDB" id="A7S6M9"/>
<keyword evidence="12" id="KW-1185">Reference proteome</keyword>
<keyword evidence="5" id="KW-0297">G-protein coupled receptor</keyword>
<dbReference type="InterPro" id="IPR000276">
    <property type="entry name" value="GPCR_Rhodpsn"/>
</dbReference>
<dbReference type="GO" id="GO:0007186">
    <property type="term" value="P:G protein-coupled receptor signaling pathway"/>
    <property type="evidence" value="ECO:0000318"/>
    <property type="project" value="GO_Central"/>
</dbReference>
<keyword evidence="3 9" id="KW-0812">Transmembrane</keyword>
<keyword evidence="7" id="KW-0675">Receptor</keyword>
<dbReference type="Gene3D" id="1.20.1070.10">
    <property type="entry name" value="Rhodopsin 7-helix transmembrane proteins"/>
    <property type="match status" value="1"/>
</dbReference>
<dbReference type="SMART" id="SM01381">
    <property type="entry name" value="7TM_GPCR_Srsx"/>
    <property type="match status" value="1"/>
</dbReference>
<dbReference type="OMA" id="QRGMNIF"/>
<organism evidence="11 12">
    <name type="scientific">Nematostella vectensis</name>
    <name type="common">Starlet sea anemone</name>
    <dbReference type="NCBI Taxonomy" id="45351"/>
    <lineage>
        <taxon>Eukaryota</taxon>
        <taxon>Metazoa</taxon>
        <taxon>Cnidaria</taxon>
        <taxon>Anthozoa</taxon>
        <taxon>Hexacorallia</taxon>
        <taxon>Actiniaria</taxon>
        <taxon>Edwardsiidae</taxon>
        <taxon>Nematostella</taxon>
    </lineage>
</organism>
<evidence type="ECO:0000256" key="3">
    <source>
        <dbReference type="ARBA" id="ARBA00022692"/>
    </source>
</evidence>
<dbReference type="GO" id="GO:0005886">
    <property type="term" value="C:plasma membrane"/>
    <property type="evidence" value="ECO:0000318"/>
    <property type="project" value="GO_Central"/>
</dbReference>
<dbReference type="CDD" id="cd00637">
    <property type="entry name" value="7tm_classA_rhodopsin-like"/>
    <property type="match status" value="1"/>
</dbReference>
<evidence type="ECO:0000256" key="6">
    <source>
        <dbReference type="ARBA" id="ARBA00023136"/>
    </source>
</evidence>
<evidence type="ECO:0000256" key="9">
    <source>
        <dbReference type="SAM" id="Phobius"/>
    </source>
</evidence>
<dbReference type="KEGG" id="nve:5512407"/>
<gene>
    <name evidence="11" type="ORF">NEMVEDRAFT_v1g207630</name>
</gene>
<name>A7S6M9_NEMVE</name>
<dbReference type="STRING" id="45351.A7S6M9"/>
<comment type="subcellular location">
    <subcellularLocation>
        <location evidence="1">Cell membrane</location>
        <topology evidence="1">Multi-pass membrane protein</topology>
    </subcellularLocation>
</comment>
<dbReference type="InParanoid" id="A7S6M9"/>
<dbReference type="PRINTS" id="PR00237">
    <property type="entry name" value="GPCRRHODOPSN"/>
</dbReference>
<evidence type="ECO:0000313" key="12">
    <source>
        <dbReference type="Proteomes" id="UP000001593"/>
    </source>
</evidence>
<dbReference type="PANTHER" id="PTHR24249:SF372">
    <property type="entry name" value="G-PROTEIN COUPLED RECEPTORS FAMILY 1 PROFILE DOMAIN-CONTAINING PROTEIN"/>
    <property type="match status" value="1"/>
</dbReference>
<dbReference type="eggNOG" id="KOG3656">
    <property type="taxonomic scope" value="Eukaryota"/>
</dbReference>
<feature type="transmembrane region" description="Helical" evidence="9">
    <location>
        <begin position="203"/>
        <end position="221"/>
    </location>
</feature>
<dbReference type="SUPFAM" id="SSF81321">
    <property type="entry name" value="Family A G protein-coupled receptor-like"/>
    <property type="match status" value="1"/>
</dbReference>
<proteinExistence type="predicted"/>
<dbReference type="PROSITE" id="PS50262">
    <property type="entry name" value="G_PROTEIN_RECEP_F1_2"/>
    <property type="match status" value="1"/>
</dbReference>
<evidence type="ECO:0000256" key="4">
    <source>
        <dbReference type="ARBA" id="ARBA00022989"/>
    </source>
</evidence>
<dbReference type="Proteomes" id="UP000001593">
    <property type="component" value="Unassembled WGS sequence"/>
</dbReference>
<dbReference type="InterPro" id="IPR017452">
    <property type="entry name" value="GPCR_Rhodpsn_7TM"/>
</dbReference>
<sequence>MVTGLAHVISLTILSGLSAVVGVLGNLAVLVIVVKNTDFQRGMNIFIASLSLVDLVVCSVVQPVFIYLLYKDSESPLLQDFEDDVFGILVQCSFNLLFAIAVNRLVEITYPFRYNALATKTRLLVIICLLCVISVIQGLVFNTDKYESTEAIIQYLTILAVLMIYVRVYRVAVRHKNAIQAQFTSVAYNKSIIGSRLMREHKASTTTAIITVTFVVCYVPFSATNLTDPANEKVKLWTVALVNFSSAINAYIYALRSEKFKVAVKKELKEICCSKA</sequence>
<keyword evidence="2" id="KW-1003">Cell membrane</keyword>
<feature type="transmembrane region" description="Helical" evidence="9">
    <location>
        <begin position="152"/>
        <end position="169"/>
    </location>
</feature>
<dbReference type="Pfam" id="PF00001">
    <property type="entry name" value="7tm_1"/>
    <property type="match status" value="1"/>
</dbReference>
<dbReference type="PANTHER" id="PTHR24249">
    <property type="entry name" value="HISTAMINE RECEPTOR-RELATED G-PROTEIN COUPLED RECEPTOR"/>
    <property type="match status" value="1"/>
</dbReference>
<evidence type="ECO:0000256" key="1">
    <source>
        <dbReference type="ARBA" id="ARBA00004651"/>
    </source>
</evidence>
<evidence type="ECO:0000256" key="5">
    <source>
        <dbReference type="ARBA" id="ARBA00023040"/>
    </source>
</evidence>
<evidence type="ECO:0000313" key="11">
    <source>
        <dbReference type="EMBL" id="EDO40645.1"/>
    </source>
</evidence>
<dbReference type="HOGENOM" id="CLU_1009364_0_0_1"/>
<feature type="transmembrane region" description="Helical" evidence="9">
    <location>
        <begin position="45"/>
        <end position="70"/>
    </location>
</feature>
<evidence type="ECO:0000256" key="7">
    <source>
        <dbReference type="ARBA" id="ARBA00023170"/>
    </source>
</evidence>
<evidence type="ECO:0000256" key="8">
    <source>
        <dbReference type="ARBA" id="ARBA00023224"/>
    </source>
</evidence>
<feature type="transmembrane region" description="Helical" evidence="9">
    <location>
        <begin position="85"/>
        <end position="102"/>
    </location>
</feature>
<feature type="transmembrane region" description="Helical" evidence="9">
    <location>
        <begin position="6"/>
        <end position="33"/>
    </location>
</feature>
<evidence type="ECO:0000259" key="10">
    <source>
        <dbReference type="PROSITE" id="PS50262"/>
    </source>
</evidence>
<protein>
    <recommendedName>
        <fullName evidence="10">G-protein coupled receptors family 1 profile domain-containing protein</fullName>
    </recommendedName>
</protein>
<reference evidence="11 12" key="1">
    <citation type="journal article" date="2007" name="Science">
        <title>Sea anemone genome reveals ancestral eumetazoan gene repertoire and genomic organization.</title>
        <authorList>
            <person name="Putnam N.H."/>
            <person name="Srivastava M."/>
            <person name="Hellsten U."/>
            <person name="Dirks B."/>
            <person name="Chapman J."/>
            <person name="Salamov A."/>
            <person name="Terry A."/>
            <person name="Shapiro H."/>
            <person name="Lindquist E."/>
            <person name="Kapitonov V.V."/>
            <person name="Jurka J."/>
            <person name="Genikhovich G."/>
            <person name="Grigoriev I.V."/>
            <person name="Lucas S.M."/>
            <person name="Steele R.E."/>
            <person name="Finnerty J.R."/>
            <person name="Technau U."/>
            <person name="Martindale M.Q."/>
            <person name="Rokhsar D.S."/>
        </authorList>
    </citation>
    <scope>NUCLEOTIDE SEQUENCE [LARGE SCALE GENOMIC DNA]</scope>
    <source>
        <strain evidence="12">CH2 X CH6</strain>
    </source>
</reference>
<evidence type="ECO:0000256" key="2">
    <source>
        <dbReference type="ARBA" id="ARBA00022475"/>
    </source>
</evidence>
<dbReference type="AlphaFoldDB" id="A7S6M9"/>